<evidence type="ECO:0008006" key="8">
    <source>
        <dbReference type="Google" id="ProtNLM"/>
    </source>
</evidence>
<keyword evidence="5" id="KW-0238">DNA-binding</keyword>
<dbReference type="GO" id="GO:1900376">
    <property type="term" value="P:regulation of secondary metabolite biosynthetic process"/>
    <property type="evidence" value="ECO:0007669"/>
    <property type="project" value="TreeGrafter"/>
</dbReference>
<evidence type="ECO:0000256" key="6">
    <source>
        <dbReference type="ARBA" id="ARBA00023163"/>
    </source>
</evidence>
<dbReference type="InterPro" id="IPR036388">
    <property type="entry name" value="WH-like_DNA-bd_sf"/>
</dbReference>
<evidence type="ECO:0000313" key="7">
    <source>
        <dbReference type="EMBL" id="GAF99950.1"/>
    </source>
</evidence>
<name>X0VHG4_9ZZZZ</name>
<comment type="caution">
    <text evidence="7">The sequence shown here is derived from an EMBL/GenBank/DDBJ whole genome shotgun (WGS) entry which is preliminary data.</text>
</comment>
<evidence type="ECO:0000256" key="1">
    <source>
        <dbReference type="ARBA" id="ARBA00007957"/>
    </source>
</evidence>
<proteinExistence type="inferred from homology"/>
<dbReference type="CDD" id="cd07153">
    <property type="entry name" value="Fur_like"/>
    <property type="match status" value="1"/>
</dbReference>
<dbReference type="PANTHER" id="PTHR33202:SF6">
    <property type="entry name" value="ZINC UPTAKE REGULATION PROTEIN"/>
    <property type="match status" value="1"/>
</dbReference>
<keyword evidence="3" id="KW-0862">Zinc</keyword>
<dbReference type="GO" id="GO:0000976">
    <property type="term" value="F:transcription cis-regulatory region binding"/>
    <property type="evidence" value="ECO:0007669"/>
    <property type="project" value="TreeGrafter"/>
</dbReference>
<dbReference type="Pfam" id="PF01475">
    <property type="entry name" value="FUR"/>
    <property type="match status" value="1"/>
</dbReference>
<evidence type="ECO:0000256" key="3">
    <source>
        <dbReference type="ARBA" id="ARBA00022833"/>
    </source>
</evidence>
<dbReference type="GO" id="GO:0008270">
    <property type="term" value="F:zinc ion binding"/>
    <property type="evidence" value="ECO:0007669"/>
    <property type="project" value="TreeGrafter"/>
</dbReference>
<dbReference type="GO" id="GO:0045892">
    <property type="term" value="P:negative regulation of DNA-templated transcription"/>
    <property type="evidence" value="ECO:0007669"/>
    <property type="project" value="TreeGrafter"/>
</dbReference>
<keyword evidence="6" id="KW-0804">Transcription</keyword>
<reference evidence="7" key="1">
    <citation type="journal article" date="2014" name="Front. Microbiol.">
        <title>High frequency of phylogenetically diverse reductive dehalogenase-homologous genes in deep subseafloor sedimentary metagenomes.</title>
        <authorList>
            <person name="Kawai M."/>
            <person name="Futagami T."/>
            <person name="Toyoda A."/>
            <person name="Takaki Y."/>
            <person name="Nishi S."/>
            <person name="Hori S."/>
            <person name="Arai W."/>
            <person name="Tsubouchi T."/>
            <person name="Morono Y."/>
            <person name="Uchiyama I."/>
            <person name="Ito T."/>
            <person name="Fujiyama A."/>
            <person name="Inagaki F."/>
            <person name="Takami H."/>
        </authorList>
    </citation>
    <scope>NUCLEOTIDE SEQUENCE</scope>
    <source>
        <strain evidence="7">Expedition CK06-06</strain>
    </source>
</reference>
<organism evidence="7">
    <name type="scientific">marine sediment metagenome</name>
    <dbReference type="NCBI Taxonomy" id="412755"/>
    <lineage>
        <taxon>unclassified sequences</taxon>
        <taxon>metagenomes</taxon>
        <taxon>ecological metagenomes</taxon>
    </lineage>
</organism>
<dbReference type="GO" id="GO:0003700">
    <property type="term" value="F:DNA-binding transcription factor activity"/>
    <property type="evidence" value="ECO:0007669"/>
    <property type="project" value="InterPro"/>
</dbReference>
<dbReference type="GO" id="GO:0005829">
    <property type="term" value="C:cytosol"/>
    <property type="evidence" value="ECO:0007669"/>
    <property type="project" value="TreeGrafter"/>
</dbReference>
<accession>X0VHG4</accession>
<dbReference type="InterPro" id="IPR002481">
    <property type="entry name" value="FUR"/>
</dbReference>
<evidence type="ECO:0000256" key="2">
    <source>
        <dbReference type="ARBA" id="ARBA00022491"/>
    </source>
</evidence>
<dbReference type="InterPro" id="IPR043135">
    <property type="entry name" value="Fur_C"/>
</dbReference>
<dbReference type="Gene3D" id="1.10.10.10">
    <property type="entry name" value="Winged helix-like DNA-binding domain superfamily/Winged helix DNA-binding domain"/>
    <property type="match status" value="1"/>
</dbReference>
<evidence type="ECO:0000256" key="4">
    <source>
        <dbReference type="ARBA" id="ARBA00023015"/>
    </source>
</evidence>
<dbReference type="AlphaFoldDB" id="X0VHG4"/>
<protein>
    <recommendedName>
        <fullName evidence="8">Ferric uptake regulation protein</fullName>
    </recommendedName>
</protein>
<dbReference type="Gene3D" id="3.30.1490.190">
    <property type="match status" value="1"/>
</dbReference>
<dbReference type="InterPro" id="IPR036390">
    <property type="entry name" value="WH_DNA-bd_sf"/>
</dbReference>
<keyword evidence="4" id="KW-0805">Transcription regulation</keyword>
<keyword evidence="2" id="KW-0678">Repressor</keyword>
<gene>
    <name evidence="7" type="ORF">S01H1_41434</name>
</gene>
<dbReference type="PANTHER" id="PTHR33202">
    <property type="entry name" value="ZINC UPTAKE REGULATION PROTEIN"/>
    <property type="match status" value="1"/>
</dbReference>
<dbReference type="EMBL" id="BARS01026281">
    <property type="protein sequence ID" value="GAF99950.1"/>
    <property type="molecule type" value="Genomic_DNA"/>
</dbReference>
<sequence length="141" mass="16053">MPEVQDSIRVLRARGYKVTQPRKQVLKVLAEAEKPVSPYDIQKTLQEKGQHLNHVTIYRILDLFCLLDLAHRMLLLGGFVKCTLGDKEGCHRFMVCRHCGGLQEFADKALCEEENEIAQDLGFCAEHHFSEFFGVCSKCQG</sequence>
<dbReference type="SUPFAM" id="SSF46785">
    <property type="entry name" value="Winged helix' DNA-binding domain"/>
    <property type="match status" value="1"/>
</dbReference>
<comment type="similarity">
    <text evidence="1">Belongs to the Fur family.</text>
</comment>
<evidence type="ECO:0000256" key="5">
    <source>
        <dbReference type="ARBA" id="ARBA00023125"/>
    </source>
</evidence>